<feature type="compositionally biased region" description="Polar residues" evidence="1">
    <location>
        <begin position="1"/>
        <end position="13"/>
    </location>
</feature>
<evidence type="ECO:0000256" key="1">
    <source>
        <dbReference type="SAM" id="MobiDB-lite"/>
    </source>
</evidence>
<proteinExistence type="predicted"/>
<dbReference type="EnsemblPlants" id="EMT28632">
    <property type="protein sequence ID" value="EMT28632"/>
    <property type="gene ID" value="F775_22772"/>
</dbReference>
<name>M8CME7_AEGTA</name>
<dbReference type="AlphaFoldDB" id="M8CME7"/>
<protein>
    <submittedName>
        <fullName evidence="2">Uncharacterized protein</fullName>
    </submittedName>
</protein>
<evidence type="ECO:0000313" key="2">
    <source>
        <dbReference type="EnsemblPlants" id="EMT28632"/>
    </source>
</evidence>
<reference evidence="2" key="1">
    <citation type="submission" date="2015-06" db="UniProtKB">
        <authorList>
            <consortium name="EnsemblPlants"/>
        </authorList>
    </citation>
    <scope>IDENTIFICATION</scope>
</reference>
<accession>M8CME7</accession>
<feature type="region of interest" description="Disordered" evidence="1">
    <location>
        <begin position="1"/>
        <end position="20"/>
    </location>
</feature>
<organism evidence="2">
    <name type="scientific">Aegilops tauschii</name>
    <name type="common">Tausch's goatgrass</name>
    <name type="synonym">Aegilops squarrosa</name>
    <dbReference type="NCBI Taxonomy" id="37682"/>
    <lineage>
        <taxon>Eukaryota</taxon>
        <taxon>Viridiplantae</taxon>
        <taxon>Streptophyta</taxon>
        <taxon>Embryophyta</taxon>
        <taxon>Tracheophyta</taxon>
        <taxon>Spermatophyta</taxon>
        <taxon>Magnoliopsida</taxon>
        <taxon>Liliopsida</taxon>
        <taxon>Poales</taxon>
        <taxon>Poaceae</taxon>
        <taxon>BOP clade</taxon>
        <taxon>Pooideae</taxon>
        <taxon>Triticodae</taxon>
        <taxon>Triticeae</taxon>
        <taxon>Triticinae</taxon>
        <taxon>Aegilops</taxon>
    </lineage>
</organism>
<sequence length="61" mass="6571">MASTMPPASSSCTAPPDGVVDEAADEDEIFHVSLHYFGKFETVDGLLVYKGGHVSCRKRTL</sequence>